<dbReference type="GO" id="GO:0003824">
    <property type="term" value="F:catalytic activity"/>
    <property type="evidence" value="ECO:0007669"/>
    <property type="project" value="UniProtKB-ARBA"/>
</dbReference>
<dbReference type="InterPro" id="IPR025157">
    <property type="entry name" value="Hemagglutinin_rpt"/>
</dbReference>
<proteinExistence type="predicted"/>
<protein>
    <submittedName>
        <fullName evidence="3">Uncharacterized protein</fullName>
    </submittedName>
</protein>
<keyword evidence="1" id="KW-0800">Toxin</keyword>
<feature type="compositionally biased region" description="Basic and acidic residues" evidence="2">
    <location>
        <begin position="96"/>
        <end position="106"/>
    </location>
</feature>
<accession>A0AAN2FGM1</accession>
<name>A0AAN2FGM1_ENTAG</name>
<feature type="region of interest" description="Disordered" evidence="2">
    <location>
        <begin position="78"/>
        <end position="118"/>
    </location>
</feature>
<evidence type="ECO:0000313" key="4">
    <source>
        <dbReference type="Proteomes" id="UP001158961"/>
    </source>
</evidence>
<evidence type="ECO:0000256" key="2">
    <source>
        <dbReference type="SAM" id="MobiDB-lite"/>
    </source>
</evidence>
<evidence type="ECO:0000256" key="1">
    <source>
        <dbReference type="ARBA" id="ARBA00022656"/>
    </source>
</evidence>
<evidence type="ECO:0000313" key="3">
    <source>
        <dbReference type="EMBL" id="CAH6346602.1"/>
    </source>
</evidence>
<dbReference type="GO" id="GO:0090729">
    <property type="term" value="F:toxin activity"/>
    <property type="evidence" value="ECO:0007669"/>
    <property type="project" value="UniProtKB-KW"/>
</dbReference>
<dbReference type="Proteomes" id="UP001158961">
    <property type="component" value="Chromosome"/>
</dbReference>
<dbReference type="EMBL" id="OW970315">
    <property type="protein sequence ID" value="CAH6346602.1"/>
    <property type="molecule type" value="Genomic_DNA"/>
</dbReference>
<gene>
    <name evidence="3" type="ORF">DAPPPG734_20850</name>
</gene>
<feature type="compositionally biased region" description="Low complexity" evidence="2">
    <location>
        <begin position="80"/>
        <end position="90"/>
    </location>
</feature>
<dbReference type="AlphaFoldDB" id="A0AAN2FGM1"/>
<organism evidence="3 4">
    <name type="scientific">Enterobacter agglomerans</name>
    <name type="common">Erwinia herbicola</name>
    <name type="synonym">Pantoea agglomerans</name>
    <dbReference type="NCBI Taxonomy" id="549"/>
    <lineage>
        <taxon>Bacteria</taxon>
        <taxon>Pseudomonadati</taxon>
        <taxon>Pseudomonadota</taxon>
        <taxon>Gammaproteobacteria</taxon>
        <taxon>Enterobacterales</taxon>
        <taxon>Erwiniaceae</taxon>
        <taxon>Pantoea</taxon>
        <taxon>Pantoea agglomerans group</taxon>
    </lineage>
</organism>
<dbReference type="Pfam" id="PF13332">
    <property type="entry name" value="Fil_haemagg_2"/>
    <property type="match status" value="1"/>
</dbReference>
<sequence>MPVTSLRTRRSPSTAGSIDVKAETLTISTDLQNALHQATMSADDISLSGTDIRLQGAKLDATDNLSLSARNNLEIGAAKSSHSGSLSVISGAMGNRTRDGLEEAGKRMAQVSGEWQQAQGSELNAGGNLLLSADLDLMLTEPDQQVMAQD</sequence>
<reference evidence="3" key="1">
    <citation type="submission" date="2022-05" db="EMBL/GenBank/DDBJ databases">
        <authorList>
            <person name="Pothier F. J."/>
        </authorList>
    </citation>
    <scope>NUCLEOTIDE SEQUENCE</scope>
    <source>
        <strain evidence="3">DAPP-PG734</strain>
    </source>
</reference>